<accession>A0ABU8PHN3</accession>
<dbReference type="Proteomes" id="UP001375812">
    <property type="component" value="Unassembled WGS sequence"/>
</dbReference>
<organism evidence="4 5">
    <name type="scientific">Ochrobactrum vermis</name>
    <dbReference type="NCBI Taxonomy" id="1827297"/>
    <lineage>
        <taxon>Bacteria</taxon>
        <taxon>Pseudomonadati</taxon>
        <taxon>Pseudomonadota</taxon>
        <taxon>Alphaproteobacteria</taxon>
        <taxon>Hyphomicrobiales</taxon>
        <taxon>Brucellaceae</taxon>
        <taxon>Brucella/Ochrobactrum group</taxon>
        <taxon>Ochrobactrum</taxon>
    </lineage>
</organism>
<protein>
    <submittedName>
        <fullName evidence="4">BamA/TamA family outer membrane protein</fullName>
    </submittedName>
</protein>
<comment type="subcellular location">
    <subcellularLocation>
        <location evidence="1">Membrane</location>
    </subcellularLocation>
</comment>
<dbReference type="Pfam" id="PF01103">
    <property type="entry name" value="Omp85"/>
    <property type="match status" value="1"/>
</dbReference>
<keyword evidence="5" id="KW-1185">Reference proteome</keyword>
<evidence type="ECO:0000259" key="3">
    <source>
        <dbReference type="Pfam" id="PF01103"/>
    </source>
</evidence>
<gene>
    <name evidence="4" type="ORF">WH297_15365</name>
</gene>
<feature type="domain" description="Bacterial surface antigen (D15)" evidence="3">
    <location>
        <begin position="86"/>
        <end position="241"/>
    </location>
</feature>
<evidence type="ECO:0000313" key="4">
    <source>
        <dbReference type="EMBL" id="MEJ5021100.1"/>
    </source>
</evidence>
<dbReference type="InterPro" id="IPR000184">
    <property type="entry name" value="Bac_surfAg_D15"/>
</dbReference>
<name>A0ABU8PHN3_9HYPH</name>
<evidence type="ECO:0000313" key="5">
    <source>
        <dbReference type="Proteomes" id="UP001375812"/>
    </source>
</evidence>
<reference evidence="4 5" key="1">
    <citation type="submission" date="2023-12" db="EMBL/GenBank/DDBJ databases">
        <title>Gut-associated functions are favored during microbiome assembly across C. elegans life.</title>
        <authorList>
            <person name="Zimmermann J."/>
        </authorList>
    </citation>
    <scope>NUCLEOTIDE SEQUENCE [LARGE SCALE GENOMIC DNA]</scope>
    <source>
        <strain evidence="4 5">MYb71</strain>
    </source>
</reference>
<dbReference type="SUPFAM" id="SSF56935">
    <property type="entry name" value="Porins"/>
    <property type="match status" value="1"/>
</dbReference>
<comment type="caution">
    <text evidence="4">The sequence shown here is derived from an EMBL/GenBank/DDBJ whole genome shotgun (WGS) entry which is preliminary data.</text>
</comment>
<proteinExistence type="predicted"/>
<evidence type="ECO:0000256" key="2">
    <source>
        <dbReference type="ARBA" id="ARBA00023136"/>
    </source>
</evidence>
<evidence type="ECO:0000256" key="1">
    <source>
        <dbReference type="ARBA" id="ARBA00004370"/>
    </source>
</evidence>
<dbReference type="RefSeq" id="WP_146114458.1">
    <property type="nucleotide sequence ID" value="NZ_JBBGZH010000002.1"/>
</dbReference>
<sequence length="276" mass="30604">MKQGGLADDRFLYRFGLGIADVTLPVFPFGGSSEVDYGNAMKFGFGNIRYKVPNTSFSIGPQFIYRTSDISLDAQGPLADQVNRIIGRFEGEHQYVALGLSMNYDTRDNKITPTDGINAILKFDVYSGALGSDRDFTEGTLNVHAFHKLNDAWSIGTKLSVDTVSAEAPFFMAPAVDLRGIESGRYQGDTALSIETELRHQFTPRWAGVLFGGYGETFVNHSRLYEPQDNIWTYGAGIRYKIARKFGIDAGLDVARGPESTIFYIQFGHAWGRTMD</sequence>
<dbReference type="Gene3D" id="2.40.160.50">
    <property type="entry name" value="membrane protein fhac: a member of the omp85/tpsb transporter family"/>
    <property type="match status" value="1"/>
</dbReference>
<keyword evidence="2" id="KW-0472">Membrane</keyword>
<dbReference type="EMBL" id="JBBGZH010000002">
    <property type="protein sequence ID" value="MEJ5021100.1"/>
    <property type="molecule type" value="Genomic_DNA"/>
</dbReference>